<comment type="caution">
    <text evidence="2">The sequence shown here is derived from an EMBL/GenBank/DDBJ whole genome shotgun (WGS) entry which is preliminary data.</text>
</comment>
<gene>
    <name evidence="2" type="ORF">FB556_2189</name>
</gene>
<reference evidence="2 3" key="1">
    <citation type="submission" date="2019-06" db="EMBL/GenBank/DDBJ databases">
        <title>Sequencing the genomes of 1000 actinobacteria strains.</title>
        <authorList>
            <person name="Klenk H.-P."/>
        </authorList>
    </citation>
    <scope>NUCLEOTIDE SEQUENCE [LARGE SCALE GENOMIC DNA]</scope>
    <source>
        <strain evidence="2 3">DSM 24083</strain>
    </source>
</reference>
<keyword evidence="1" id="KW-0472">Membrane</keyword>
<proteinExistence type="predicted"/>
<keyword evidence="1" id="KW-0812">Transmembrane</keyword>
<name>A0A543AGI2_9MICC</name>
<evidence type="ECO:0000313" key="3">
    <source>
        <dbReference type="Proteomes" id="UP000319746"/>
    </source>
</evidence>
<evidence type="ECO:0000313" key="2">
    <source>
        <dbReference type="EMBL" id="TQL71694.1"/>
    </source>
</evidence>
<protein>
    <submittedName>
        <fullName evidence="2">Uncharacterized protein</fullName>
    </submittedName>
</protein>
<dbReference type="Proteomes" id="UP000319746">
    <property type="component" value="Unassembled WGS sequence"/>
</dbReference>
<keyword evidence="1" id="KW-1133">Transmembrane helix</keyword>
<dbReference type="AlphaFoldDB" id="A0A543AGI2"/>
<dbReference type="EMBL" id="VFOU01000003">
    <property type="protein sequence ID" value="TQL71694.1"/>
    <property type="molecule type" value="Genomic_DNA"/>
</dbReference>
<keyword evidence="3" id="KW-1185">Reference proteome</keyword>
<sequence>MDSFPVSGWLILLVPPILMITSVVLFYLRELKKERLEDQLLQRETGSRD</sequence>
<organism evidence="2 3">
    <name type="scientific">Enteractinococcus coprophilus</name>
    <dbReference type="NCBI Taxonomy" id="1027633"/>
    <lineage>
        <taxon>Bacteria</taxon>
        <taxon>Bacillati</taxon>
        <taxon>Actinomycetota</taxon>
        <taxon>Actinomycetes</taxon>
        <taxon>Micrococcales</taxon>
        <taxon>Micrococcaceae</taxon>
    </lineage>
</organism>
<accession>A0A543AGI2</accession>
<feature type="transmembrane region" description="Helical" evidence="1">
    <location>
        <begin position="6"/>
        <end position="28"/>
    </location>
</feature>
<evidence type="ECO:0000256" key="1">
    <source>
        <dbReference type="SAM" id="Phobius"/>
    </source>
</evidence>